<feature type="coiled-coil region" evidence="1">
    <location>
        <begin position="4"/>
        <end position="84"/>
    </location>
</feature>
<keyword evidence="1" id="KW-0175">Coiled coil</keyword>
<comment type="caution">
    <text evidence="2">The sequence shown here is derived from an EMBL/GenBank/DDBJ whole genome shotgun (WGS) entry which is preliminary data.</text>
</comment>
<protein>
    <submittedName>
        <fullName evidence="2">Uncharacterized protein</fullName>
    </submittedName>
</protein>
<reference evidence="2" key="2">
    <citation type="submission" date="2023-06" db="EMBL/GenBank/DDBJ databases">
        <authorList>
            <person name="Swenson N.G."/>
            <person name="Wegrzyn J.L."/>
            <person name="Mcevoy S.L."/>
        </authorList>
    </citation>
    <scope>NUCLEOTIDE SEQUENCE</scope>
    <source>
        <strain evidence="2">NS2018</strain>
        <tissue evidence="2">Leaf</tissue>
    </source>
</reference>
<name>A0AA39SD14_ACESA</name>
<dbReference type="AlphaFoldDB" id="A0AA39SD14"/>
<proteinExistence type="predicted"/>
<sequence length="158" mass="18087">MARIEVIEKEKESSMHKIKKSSEEVDELKDDFAQRMRLMKAEIEQKDRALEIMKNKELENITKLVKAEQEIKSLIADVMKQHAEVKINKTLVDAGLVVKDPAITTFVPDTPMILGTWNNLASARGLPMISECPVRKRRQAGPRDDLEINMDDMIDLDQ</sequence>
<accession>A0AA39SD14</accession>
<gene>
    <name evidence="2" type="ORF">LWI29_020376</name>
</gene>
<dbReference type="EMBL" id="JAUESC010000382">
    <property type="protein sequence ID" value="KAK0587280.1"/>
    <property type="molecule type" value="Genomic_DNA"/>
</dbReference>
<dbReference type="Proteomes" id="UP001168877">
    <property type="component" value="Unassembled WGS sequence"/>
</dbReference>
<evidence type="ECO:0000256" key="1">
    <source>
        <dbReference type="SAM" id="Coils"/>
    </source>
</evidence>
<keyword evidence="3" id="KW-1185">Reference proteome</keyword>
<evidence type="ECO:0000313" key="2">
    <source>
        <dbReference type="EMBL" id="KAK0587280.1"/>
    </source>
</evidence>
<evidence type="ECO:0000313" key="3">
    <source>
        <dbReference type="Proteomes" id="UP001168877"/>
    </source>
</evidence>
<reference evidence="2" key="1">
    <citation type="journal article" date="2022" name="Plant J.">
        <title>Strategies of tolerance reflected in two North American maple genomes.</title>
        <authorList>
            <person name="McEvoy S.L."/>
            <person name="Sezen U.U."/>
            <person name="Trouern-Trend A."/>
            <person name="McMahon S.M."/>
            <person name="Schaberg P.G."/>
            <person name="Yang J."/>
            <person name="Wegrzyn J.L."/>
            <person name="Swenson N.G."/>
        </authorList>
    </citation>
    <scope>NUCLEOTIDE SEQUENCE</scope>
    <source>
        <strain evidence="2">NS2018</strain>
    </source>
</reference>
<organism evidence="2 3">
    <name type="scientific">Acer saccharum</name>
    <name type="common">Sugar maple</name>
    <dbReference type="NCBI Taxonomy" id="4024"/>
    <lineage>
        <taxon>Eukaryota</taxon>
        <taxon>Viridiplantae</taxon>
        <taxon>Streptophyta</taxon>
        <taxon>Embryophyta</taxon>
        <taxon>Tracheophyta</taxon>
        <taxon>Spermatophyta</taxon>
        <taxon>Magnoliopsida</taxon>
        <taxon>eudicotyledons</taxon>
        <taxon>Gunneridae</taxon>
        <taxon>Pentapetalae</taxon>
        <taxon>rosids</taxon>
        <taxon>malvids</taxon>
        <taxon>Sapindales</taxon>
        <taxon>Sapindaceae</taxon>
        <taxon>Hippocastanoideae</taxon>
        <taxon>Acereae</taxon>
        <taxon>Acer</taxon>
    </lineage>
</organism>